<dbReference type="InterPro" id="IPR002502">
    <property type="entry name" value="Amidase_domain"/>
</dbReference>
<proteinExistence type="inferred from homology"/>
<dbReference type="PANTHER" id="PTHR11022">
    <property type="entry name" value="PEPTIDOGLYCAN RECOGNITION PROTEIN"/>
    <property type="match status" value="1"/>
</dbReference>
<dbReference type="GO" id="GO:0008270">
    <property type="term" value="F:zinc ion binding"/>
    <property type="evidence" value="ECO:0007669"/>
    <property type="project" value="InterPro"/>
</dbReference>
<keyword evidence="7" id="KW-1185">Reference proteome</keyword>
<sequence>MFKINGMARFPRVLTVTLTAVALGASTLVPALSSTADPAAAAGALFSRSAATADEEGQLIKLPRLEDGIATRDVKLPPRLTERSAGAAATDKLRTTTISMVGVSWTGEETPDVEVRVRKSDQWRKWQELPLQEDLPDGAESVIAARGKPERHGTQPVWTGRASGVQVRVKGAQPKDLLLTLINTGPQEDVDKPSEEDAGDIGYGASGNENGRAARKKPRWAPAPPIFGRKQWGANNSWRNGRPEYNSSLKQVHIHHTATSNNYSRGDVPGIIRGIYSYHTRSLGWFDIAYNFLIDKYGRVWEGRSGGVNRLVKGAHTLGFNHQSMGLALIGNFEHVRPSDDALIQTERMAAWKLDMAGRDERGKVMTVSKGSDRFAPGRRVRVWVIDGHFHTNETSCPGAQLAKWLPWIRKYAYKRDQMFNG</sequence>
<reference evidence="6 7" key="1">
    <citation type="submission" date="2019-06" db="EMBL/GenBank/DDBJ databases">
        <title>Sequencing the genomes of 1000 actinobacteria strains.</title>
        <authorList>
            <person name="Klenk H.-P."/>
        </authorList>
    </citation>
    <scope>NUCLEOTIDE SEQUENCE [LARGE SCALE GENOMIC DNA]</scope>
    <source>
        <strain evidence="6 7">DSM 25218</strain>
    </source>
</reference>
<evidence type="ECO:0000259" key="5">
    <source>
        <dbReference type="SMART" id="SM00701"/>
    </source>
</evidence>
<dbReference type="Gene3D" id="3.40.80.10">
    <property type="entry name" value="Peptidoglycan recognition protein-like"/>
    <property type="match status" value="1"/>
</dbReference>
<dbReference type="EMBL" id="VFOV01000001">
    <property type="protein sequence ID" value="TQL70025.1"/>
    <property type="molecule type" value="Genomic_DNA"/>
</dbReference>
<evidence type="ECO:0000259" key="4">
    <source>
        <dbReference type="SMART" id="SM00644"/>
    </source>
</evidence>
<dbReference type="PANTHER" id="PTHR11022:SF41">
    <property type="entry name" value="PEPTIDOGLYCAN-RECOGNITION PROTEIN LC-RELATED"/>
    <property type="match status" value="1"/>
</dbReference>
<dbReference type="GO" id="GO:0008745">
    <property type="term" value="F:N-acetylmuramoyl-L-alanine amidase activity"/>
    <property type="evidence" value="ECO:0007669"/>
    <property type="project" value="InterPro"/>
</dbReference>
<dbReference type="SUPFAM" id="SSF55846">
    <property type="entry name" value="N-acetylmuramoyl-L-alanine amidase-like"/>
    <property type="match status" value="1"/>
</dbReference>
<dbReference type="CDD" id="cd06583">
    <property type="entry name" value="PGRP"/>
    <property type="match status" value="1"/>
</dbReference>
<keyword evidence="3" id="KW-0732">Signal</keyword>
<protein>
    <submittedName>
        <fullName evidence="6">N-acetylmuramoyl-L-alanine amidase</fullName>
    </submittedName>
</protein>
<evidence type="ECO:0000256" key="2">
    <source>
        <dbReference type="SAM" id="MobiDB-lite"/>
    </source>
</evidence>
<dbReference type="GO" id="GO:0009253">
    <property type="term" value="P:peptidoglycan catabolic process"/>
    <property type="evidence" value="ECO:0007669"/>
    <property type="project" value="InterPro"/>
</dbReference>
<feature type="chain" id="PRO_5039421691" evidence="3">
    <location>
        <begin position="32"/>
        <end position="422"/>
    </location>
</feature>
<dbReference type="InterPro" id="IPR015510">
    <property type="entry name" value="PGRP"/>
</dbReference>
<accession>A0A543ABP7</accession>
<dbReference type="Proteomes" id="UP000320209">
    <property type="component" value="Unassembled WGS sequence"/>
</dbReference>
<comment type="similarity">
    <text evidence="1">Belongs to the N-acetylmuramoyl-L-alanine amidase 2 family.</text>
</comment>
<feature type="domain" description="N-acetylmuramoyl-L-alanine amidase" evidence="4">
    <location>
        <begin position="237"/>
        <end position="378"/>
    </location>
</feature>
<dbReference type="InterPro" id="IPR006619">
    <property type="entry name" value="PGRP_domain_met/bac"/>
</dbReference>
<feature type="domain" description="Peptidoglycan recognition protein family" evidence="5">
    <location>
        <begin position="224"/>
        <end position="372"/>
    </location>
</feature>
<evidence type="ECO:0000256" key="1">
    <source>
        <dbReference type="ARBA" id="ARBA00007553"/>
    </source>
</evidence>
<name>A0A543ABP7_9ACTN</name>
<comment type="caution">
    <text evidence="6">The sequence shown here is derived from an EMBL/GenBank/DDBJ whole genome shotgun (WGS) entry which is preliminary data.</text>
</comment>
<evidence type="ECO:0000313" key="6">
    <source>
        <dbReference type="EMBL" id="TQL70025.1"/>
    </source>
</evidence>
<dbReference type="AlphaFoldDB" id="A0A543ABP7"/>
<feature type="signal peptide" evidence="3">
    <location>
        <begin position="1"/>
        <end position="31"/>
    </location>
</feature>
<gene>
    <name evidence="6" type="ORF">FB381_3949</name>
</gene>
<dbReference type="Pfam" id="PF01510">
    <property type="entry name" value="Amidase_2"/>
    <property type="match status" value="1"/>
</dbReference>
<dbReference type="SMART" id="SM00644">
    <property type="entry name" value="Ami_2"/>
    <property type="match status" value="1"/>
</dbReference>
<dbReference type="InterPro" id="IPR036505">
    <property type="entry name" value="Amidase/PGRP_sf"/>
</dbReference>
<feature type="region of interest" description="Disordered" evidence="2">
    <location>
        <begin position="185"/>
        <end position="226"/>
    </location>
</feature>
<organism evidence="6 7">
    <name type="scientific">Nocardioides albertanoniae</name>
    <dbReference type="NCBI Taxonomy" id="1175486"/>
    <lineage>
        <taxon>Bacteria</taxon>
        <taxon>Bacillati</taxon>
        <taxon>Actinomycetota</taxon>
        <taxon>Actinomycetes</taxon>
        <taxon>Propionibacteriales</taxon>
        <taxon>Nocardioidaceae</taxon>
        <taxon>Nocardioides</taxon>
    </lineage>
</organism>
<evidence type="ECO:0000313" key="7">
    <source>
        <dbReference type="Proteomes" id="UP000320209"/>
    </source>
</evidence>
<dbReference type="SMART" id="SM00701">
    <property type="entry name" value="PGRP"/>
    <property type="match status" value="1"/>
</dbReference>
<evidence type="ECO:0000256" key="3">
    <source>
        <dbReference type="SAM" id="SignalP"/>
    </source>
</evidence>